<evidence type="ECO:0000256" key="1">
    <source>
        <dbReference type="ARBA" id="ARBA00022676"/>
    </source>
</evidence>
<dbReference type="GO" id="GO:0000310">
    <property type="term" value="F:xanthine phosphoribosyltransferase activity"/>
    <property type="evidence" value="ECO:0007669"/>
    <property type="project" value="UniProtKB-EC"/>
</dbReference>
<accession>A0A1W1EHA9</accession>
<reference evidence="4" key="1">
    <citation type="submission" date="2016-10" db="EMBL/GenBank/DDBJ databases">
        <authorList>
            <person name="de Groot N.N."/>
        </authorList>
    </citation>
    <scope>NUCLEOTIDE SEQUENCE</scope>
</reference>
<proteinExistence type="predicted"/>
<protein>
    <submittedName>
        <fullName evidence="4">Xanthine-guanine phosphoribosyltransferase</fullName>
        <ecNumber evidence="4">2.4.2.22</ecNumber>
    </submittedName>
</protein>
<dbReference type="PANTHER" id="PTHR43363">
    <property type="entry name" value="HYPOXANTHINE PHOSPHORIBOSYLTRANSFERASE"/>
    <property type="match status" value="1"/>
</dbReference>
<feature type="domain" description="Phosphoribosyltransferase" evidence="3">
    <location>
        <begin position="19"/>
        <end position="145"/>
    </location>
</feature>
<keyword evidence="2 4" id="KW-0808">Transferase</keyword>
<dbReference type="Pfam" id="PF00156">
    <property type="entry name" value="Pribosyltran"/>
    <property type="match status" value="1"/>
</dbReference>
<keyword evidence="1 4" id="KW-0328">Glycosyltransferase</keyword>
<dbReference type="EC" id="2.4.2.22" evidence="4"/>
<dbReference type="AlphaFoldDB" id="A0A1W1EHA9"/>
<sequence>MKNRKYYSYNEFRDDLKVLIQKIDYNFDTIIAIARGGLSIGQLLGEYYNIRKVYSINTIGYDRDKKLDKIEIFNIPNLKESQNILIVDDIVDSGDTLVLILDRVKELYPDKNFKSASIFYKPSAIIQPDYSIREAKEWIEFFWSKDLNS</sequence>
<dbReference type="InterPro" id="IPR000836">
    <property type="entry name" value="PRTase_dom"/>
</dbReference>
<name>A0A1W1EHA9_9ZZZZ</name>
<evidence type="ECO:0000256" key="2">
    <source>
        <dbReference type="ARBA" id="ARBA00022679"/>
    </source>
</evidence>
<dbReference type="EMBL" id="FRYL01000001">
    <property type="protein sequence ID" value="SHO80239.1"/>
    <property type="molecule type" value="Genomic_DNA"/>
</dbReference>
<dbReference type="SUPFAM" id="SSF53271">
    <property type="entry name" value="PRTase-like"/>
    <property type="match status" value="1"/>
</dbReference>
<evidence type="ECO:0000313" key="4">
    <source>
        <dbReference type="EMBL" id="SHO80239.1"/>
    </source>
</evidence>
<gene>
    <name evidence="4" type="ORF">MNB_SV-15-1493</name>
</gene>
<evidence type="ECO:0000259" key="3">
    <source>
        <dbReference type="Pfam" id="PF00156"/>
    </source>
</evidence>
<dbReference type="PANTHER" id="PTHR43363:SF1">
    <property type="entry name" value="HYPOXANTHINE-GUANINE PHOSPHORIBOSYLTRANSFERASE"/>
    <property type="match status" value="1"/>
</dbReference>
<dbReference type="Gene3D" id="3.40.50.2020">
    <property type="match status" value="1"/>
</dbReference>
<dbReference type="InterPro" id="IPR029057">
    <property type="entry name" value="PRTase-like"/>
</dbReference>
<organism evidence="4">
    <name type="scientific">hydrothermal vent metagenome</name>
    <dbReference type="NCBI Taxonomy" id="652676"/>
    <lineage>
        <taxon>unclassified sequences</taxon>
        <taxon>metagenomes</taxon>
        <taxon>ecological metagenomes</taxon>
    </lineage>
</organism>
<dbReference type="CDD" id="cd06223">
    <property type="entry name" value="PRTases_typeI"/>
    <property type="match status" value="1"/>
</dbReference>